<dbReference type="InterPro" id="IPR001077">
    <property type="entry name" value="COMT_C"/>
</dbReference>
<dbReference type="FunFam" id="3.40.50.150:FF:000057">
    <property type="entry name" value="O-methyltransferase ZRP4"/>
    <property type="match status" value="1"/>
</dbReference>
<dbReference type="Proteomes" id="UP001634007">
    <property type="component" value="Unassembled WGS sequence"/>
</dbReference>
<dbReference type="Pfam" id="PF00891">
    <property type="entry name" value="Methyltransf_2"/>
    <property type="match status" value="1"/>
</dbReference>
<protein>
    <submittedName>
        <fullName evidence="7">Uncharacterized protein</fullName>
    </submittedName>
</protein>
<feature type="domain" description="O-methyltransferase dimerisation" evidence="6">
    <location>
        <begin position="39"/>
        <end position="128"/>
    </location>
</feature>
<gene>
    <name evidence="7" type="ORF">ACJRO7_031851</name>
</gene>
<keyword evidence="3" id="KW-0949">S-adenosyl-L-methionine</keyword>
<dbReference type="PANTHER" id="PTHR11746">
    <property type="entry name" value="O-METHYLTRANSFERASE"/>
    <property type="match status" value="1"/>
</dbReference>
<dbReference type="EMBL" id="JBJKBG010000008">
    <property type="protein sequence ID" value="KAL3727012.1"/>
    <property type="molecule type" value="Genomic_DNA"/>
</dbReference>
<dbReference type="InterPro" id="IPR029063">
    <property type="entry name" value="SAM-dependent_MTases_sf"/>
</dbReference>
<dbReference type="AlphaFoldDB" id="A0ABD3JNT1"/>
<dbReference type="SUPFAM" id="SSF46785">
    <property type="entry name" value="Winged helix' DNA-binding domain"/>
    <property type="match status" value="1"/>
</dbReference>
<dbReference type="GO" id="GO:0008757">
    <property type="term" value="F:S-adenosylmethionine-dependent methyltransferase activity"/>
    <property type="evidence" value="ECO:0007669"/>
    <property type="project" value="UniProtKB-ARBA"/>
</dbReference>
<evidence type="ECO:0000259" key="5">
    <source>
        <dbReference type="Pfam" id="PF00891"/>
    </source>
</evidence>
<dbReference type="InterPro" id="IPR036390">
    <property type="entry name" value="WH_DNA-bd_sf"/>
</dbReference>
<evidence type="ECO:0000256" key="2">
    <source>
        <dbReference type="ARBA" id="ARBA00022679"/>
    </source>
</evidence>
<reference evidence="7 8" key="1">
    <citation type="submission" date="2024-11" db="EMBL/GenBank/DDBJ databases">
        <title>Chromosome-level genome assembly of Eucalyptus globulus Labill. provides insights into its genome evolution.</title>
        <authorList>
            <person name="Li X."/>
        </authorList>
    </citation>
    <scope>NUCLEOTIDE SEQUENCE [LARGE SCALE GENOMIC DNA]</scope>
    <source>
        <strain evidence="7">CL2024</strain>
        <tissue evidence="7">Fresh tender leaves</tissue>
    </source>
</reference>
<feature type="active site" description="Proton acceptor" evidence="4">
    <location>
        <position position="282"/>
    </location>
</feature>
<comment type="caution">
    <text evidence="7">The sequence shown here is derived from an EMBL/GenBank/DDBJ whole genome shotgun (WGS) entry which is preliminary data.</text>
</comment>
<evidence type="ECO:0000256" key="1">
    <source>
        <dbReference type="ARBA" id="ARBA00022603"/>
    </source>
</evidence>
<dbReference type="PIRSF" id="PIRSF005739">
    <property type="entry name" value="O-mtase"/>
    <property type="match status" value="1"/>
</dbReference>
<keyword evidence="2" id="KW-0808">Transferase</keyword>
<dbReference type="Pfam" id="PF08100">
    <property type="entry name" value="Dimerisation"/>
    <property type="match status" value="1"/>
</dbReference>
<accession>A0ABD3JNT1</accession>
<dbReference type="PROSITE" id="PS51683">
    <property type="entry name" value="SAM_OMT_II"/>
    <property type="match status" value="1"/>
</dbReference>
<sequence>MHVVRGSTTTEEGVFDMNLGNGDRGATASELLQAQALIWNHTYSFIKSVCLKWAIELAIPDIIHHHGRPMTLQELVSALHVQPTKAHCIRRLMRILVHSGLFELRDLEEADDQTGYVLTCVSRLLVKDNALSAEPFALLAVRLLPKGRWQDLSAWLRDGEDVHPTAFEMAHGVPAWEAWRSPEVSSLFNEAMASDSSLIARVVVDTCGGVFEGLSSVVDVGGGTGTMGKAITGAFPHLECTVFDQPHVVDGLVGSERVKFVGGNMFVEIPPADAVILKWILHDWSDEKCIEILKRCREAVSCQGKVGKIIMIDMVVGSQTEDHESTETQLFFDMLMMVTFNAKERDEKEWAKLFADAGFSGYEIVSHLGLRSLIEIYP</sequence>
<proteinExistence type="predicted"/>
<evidence type="ECO:0000313" key="7">
    <source>
        <dbReference type="EMBL" id="KAL3727012.1"/>
    </source>
</evidence>
<organism evidence="7 8">
    <name type="scientific">Eucalyptus globulus</name>
    <name type="common">Tasmanian blue gum</name>
    <dbReference type="NCBI Taxonomy" id="34317"/>
    <lineage>
        <taxon>Eukaryota</taxon>
        <taxon>Viridiplantae</taxon>
        <taxon>Streptophyta</taxon>
        <taxon>Embryophyta</taxon>
        <taxon>Tracheophyta</taxon>
        <taxon>Spermatophyta</taxon>
        <taxon>Magnoliopsida</taxon>
        <taxon>eudicotyledons</taxon>
        <taxon>Gunneridae</taxon>
        <taxon>Pentapetalae</taxon>
        <taxon>rosids</taxon>
        <taxon>malvids</taxon>
        <taxon>Myrtales</taxon>
        <taxon>Myrtaceae</taxon>
        <taxon>Myrtoideae</taxon>
        <taxon>Eucalypteae</taxon>
        <taxon>Eucalyptus</taxon>
    </lineage>
</organism>
<evidence type="ECO:0000256" key="3">
    <source>
        <dbReference type="ARBA" id="ARBA00022691"/>
    </source>
</evidence>
<feature type="domain" description="O-methyltransferase C-terminal" evidence="5">
    <location>
        <begin position="149"/>
        <end position="360"/>
    </location>
</feature>
<dbReference type="GO" id="GO:0009717">
    <property type="term" value="P:isoflavonoid biosynthetic process"/>
    <property type="evidence" value="ECO:0007669"/>
    <property type="project" value="UniProtKB-ARBA"/>
</dbReference>
<keyword evidence="1" id="KW-0489">Methyltransferase</keyword>
<dbReference type="InterPro" id="IPR012967">
    <property type="entry name" value="COMT_dimerisation"/>
</dbReference>
<dbReference type="SUPFAM" id="SSF53335">
    <property type="entry name" value="S-adenosyl-L-methionine-dependent methyltransferases"/>
    <property type="match status" value="1"/>
</dbReference>
<dbReference type="Gene3D" id="1.10.10.10">
    <property type="entry name" value="Winged helix-like DNA-binding domain superfamily/Winged helix DNA-binding domain"/>
    <property type="match status" value="1"/>
</dbReference>
<dbReference type="Gene3D" id="3.40.50.150">
    <property type="entry name" value="Vaccinia Virus protein VP39"/>
    <property type="match status" value="1"/>
</dbReference>
<dbReference type="InterPro" id="IPR036388">
    <property type="entry name" value="WH-like_DNA-bd_sf"/>
</dbReference>
<dbReference type="GO" id="GO:0032259">
    <property type="term" value="P:methylation"/>
    <property type="evidence" value="ECO:0007669"/>
    <property type="project" value="UniProtKB-KW"/>
</dbReference>
<name>A0ABD3JNT1_EUCGL</name>
<evidence type="ECO:0000313" key="8">
    <source>
        <dbReference type="Proteomes" id="UP001634007"/>
    </source>
</evidence>
<keyword evidence="8" id="KW-1185">Reference proteome</keyword>
<dbReference type="InterPro" id="IPR016461">
    <property type="entry name" value="COMT-like"/>
</dbReference>
<evidence type="ECO:0000259" key="6">
    <source>
        <dbReference type="Pfam" id="PF08100"/>
    </source>
</evidence>
<evidence type="ECO:0000256" key="4">
    <source>
        <dbReference type="PIRSR" id="PIRSR005739-1"/>
    </source>
</evidence>
<dbReference type="FunFam" id="1.10.10.10:FF:000213">
    <property type="entry name" value="Coniferyl alcohol 9-O-methyltransferase"/>
    <property type="match status" value="1"/>
</dbReference>